<keyword evidence="7" id="KW-0812">Transmembrane</keyword>
<dbReference type="PROSITE" id="PS00018">
    <property type="entry name" value="EF_HAND_1"/>
    <property type="match status" value="1"/>
</dbReference>
<protein>
    <recommendedName>
        <fullName evidence="8">EF-hand domain-containing protein</fullName>
    </recommendedName>
</protein>
<dbReference type="SUPFAM" id="SSF47473">
    <property type="entry name" value="EF-hand"/>
    <property type="match status" value="1"/>
</dbReference>
<dbReference type="AlphaFoldDB" id="A0AAV8S5D7"/>
<evidence type="ECO:0000259" key="8">
    <source>
        <dbReference type="PROSITE" id="PS50222"/>
    </source>
</evidence>
<comment type="caution">
    <text evidence="9">The sequence shown here is derived from an EMBL/GenBank/DDBJ whole genome shotgun (WGS) entry which is preliminary data.</text>
</comment>
<dbReference type="InterPro" id="IPR002048">
    <property type="entry name" value="EF_hand_dom"/>
</dbReference>
<feature type="domain" description="EF-hand" evidence="8">
    <location>
        <begin position="153"/>
        <end position="188"/>
    </location>
</feature>
<keyword evidence="3" id="KW-0677">Repeat</keyword>
<dbReference type="PROSITE" id="PS50222">
    <property type="entry name" value="EF_HAND_2"/>
    <property type="match status" value="1"/>
</dbReference>
<gene>
    <name evidence="9" type="ORF">K2173_014409</name>
</gene>
<evidence type="ECO:0000256" key="3">
    <source>
        <dbReference type="ARBA" id="ARBA00022737"/>
    </source>
</evidence>
<evidence type="ECO:0000256" key="5">
    <source>
        <dbReference type="ARBA" id="ARBA00022989"/>
    </source>
</evidence>
<keyword evidence="7" id="KW-0472">Membrane</keyword>
<organism evidence="9 10">
    <name type="scientific">Erythroxylum novogranatense</name>
    <dbReference type="NCBI Taxonomy" id="1862640"/>
    <lineage>
        <taxon>Eukaryota</taxon>
        <taxon>Viridiplantae</taxon>
        <taxon>Streptophyta</taxon>
        <taxon>Embryophyta</taxon>
        <taxon>Tracheophyta</taxon>
        <taxon>Spermatophyta</taxon>
        <taxon>Magnoliopsida</taxon>
        <taxon>eudicotyledons</taxon>
        <taxon>Gunneridae</taxon>
        <taxon>Pentapetalae</taxon>
        <taxon>rosids</taxon>
        <taxon>fabids</taxon>
        <taxon>Malpighiales</taxon>
        <taxon>Erythroxylaceae</taxon>
        <taxon>Erythroxylum</taxon>
    </lineage>
</organism>
<feature type="region of interest" description="Disordered" evidence="6">
    <location>
        <begin position="84"/>
        <end position="114"/>
    </location>
</feature>
<keyword evidence="5 7" id="KW-1133">Transmembrane helix</keyword>
<evidence type="ECO:0000256" key="7">
    <source>
        <dbReference type="SAM" id="Phobius"/>
    </source>
</evidence>
<evidence type="ECO:0000256" key="4">
    <source>
        <dbReference type="ARBA" id="ARBA00022837"/>
    </source>
</evidence>
<accession>A0AAV8S5D7</accession>
<dbReference type="Proteomes" id="UP001159364">
    <property type="component" value="Unassembled WGS sequence"/>
</dbReference>
<name>A0AAV8S5D7_9ROSI</name>
<evidence type="ECO:0000313" key="9">
    <source>
        <dbReference type="EMBL" id="KAJ8747263.1"/>
    </source>
</evidence>
<dbReference type="EMBL" id="JAIWQS010000209">
    <property type="protein sequence ID" value="KAJ8747263.1"/>
    <property type="molecule type" value="Genomic_DNA"/>
</dbReference>
<dbReference type="InterPro" id="IPR011992">
    <property type="entry name" value="EF-hand-dom_pair"/>
</dbReference>
<evidence type="ECO:0000256" key="1">
    <source>
        <dbReference type="ARBA" id="ARBA00006375"/>
    </source>
</evidence>
<evidence type="ECO:0000256" key="6">
    <source>
        <dbReference type="SAM" id="MobiDB-lite"/>
    </source>
</evidence>
<comment type="similarity">
    <text evidence="1">Belongs to the mitochondrial carrier (TC 2.A.29) family.</text>
</comment>
<dbReference type="Gene3D" id="1.10.238.10">
    <property type="entry name" value="EF-hand"/>
    <property type="match status" value="1"/>
</dbReference>
<keyword evidence="10" id="KW-1185">Reference proteome</keyword>
<evidence type="ECO:0000313" key="10">
    <source>
        <dbReference type="Proteomes" id="UP001159364"/>
    </source>
</evidence>
<keyword evidence="2" id="KW-0813">Transport</keyword>
<keyword evidence="4" id="KW-0106">Calcium</keyword>
<dbReference type="InterPro" id="IPR018247">
    <property type="entry name" value="EF_Hand_1_Ca_BS"/>
</dbReference>
<dbReference type="GO" id="GO:0005509">
    <property type="term" value="F:calcium ion binding"/>
    <property type="evidence" value="ECO:0007669"/>
    <property type="project" value="InterPro"/>
</dbReference>
<feature type="transmembrane region" description="Helical" evidence="7">
    <location>
        <begin position="355"/>
        <end position="377"/>
    </location>
</feature>
<dbReference type="PANTHER" id="PTHR45667">
    <property type="entry name" value="S-ADENOSYLMETHIONINE MITOCHONDRIAL CARRIER PROTEIN"/>
    <property type="match status" value="1"/>
</dbReference>
<evidence type="ECO:0000256" key="2">
    <source>
        <dbReference type="ARBA" id="ARBA00022448"/>
    </source>
</evidence>
<sequence>MVSTNDPVESFLNSIQVVKDALLPLELGIKRAAKDVEKDVENCWGVSKSSGELNQVELNNKGDHNNKVQVCAVKKNHECLGLPSNLAGVSPSSADEEGGNGADTDSSEETGGRLPQRVTSGILNISQPNVEIHFIYYHPDKKKLFSVQDFFRYTEAEGRKFFEELDRDGDGQVTLEDLEIAVKKRKLPYKYARDFMRRAKSHLFSKSFGWKQFLSLTEQREPIILLLASLKNAGLPANEDNVVAMMRFLKADTEESISYGHFRNFMLSLPADRLQDDPRSICFEAATVVAVPPPVEIPAGSVLRSALAGGFSCALSCAVMHPVDTLKCRNHKSARMEIKSKCSVNQDTIYRKKKFLILNIFSTFEMCYIMGFMRLIVVDIRSTTTSQPCEEPLNNRIRSIIWYYQPWYFILIRYLSHRLPDLTNTRKS</sequence>
<reference evidence="9 10" key="1">
    <citation type="submission" date="2021-09" db="EMBL/GenBank/DDBJ databases">
        <title>Genomic insights and catalytic innovation underlie evolution of tropane alkaloids biosynthesis.</title>
        <authorList>
            <person name="Wang Y.-J."/>
            <person name="Tian T."/>
            <person name="Huang J.-P."/>
            <person name="Huang S.-X."/>
        </authorList>
    </citation>
    <scope>NUCLEOTIDE SEQUENCE [LARGE SCALE GENOMIC DNA]</scope>
    <source>
        <strain evidence="9">KIB-2018</strain>
        <tissue evidence="9">Leaf</tissue>
    </source>
</reference>
<proteinExistence type="inferred from homology"/>